<dbReference type="InParanoid" id="A0A4V1M444"/>
<comment type="caution">
    <text evidence="2">The sequence shown here is derived from an EMBL/GenBank/DDBJ whole genome shotgun (WGS) entry which is preliminary data.</text>
</comment>
<feature type="transmembrane region" description="Helical" evidence="1">
    <location>
        <begin position="86"/>
        <end position="110"/>
    </location>
</feature>
<name>A0A4V1M444_TREME</name>
<feature type="transmembrane region" description="Helical" evidence="1">
    <location>
        <begin position="177"/>
        <end position="200"/>
    </location>
</feature>
<evidence type="ECO:0000256" key="1">
    <source>
        <dbReference type="SAM" id="Phobius"/>
    </source>
</evidence>
<keyword evidence="1" id="KW-0472">Membrane</keyword>
<keyword evidence="3" id="KW-1185">Reference proteome</keyword>
<sequence>MPDAKSWYGKSFFPRIWMMLCNLWLIVAVGALVMNFVVWLMIIIKNTRIFQDELGTYLGNDKALYGGSPESGYVDNTNIPKHLGGVVFAAVLAIAMMIFILIALAADVFIKTEVAVKFLSAFFTDGLYTTETDLLKIEFFFLIANAFLKLFIVVVTGSESYIGLETVGAPEIDTPLFCLYAVMILLGSIPITVIAEIFIISDKRRPAANKKYTGA</sequence>
<evidence type="ECO:0000313" key="2">
    <source>
        <dbReference type="EMBL" id="RXK39077.1"/>
    </source>
</evidence>
<gene>
    <name evidence="2" type="ORF">M231_03582</name>
</gene>
<proteinExistence type="predicted"/>
<protein>
    <submittedName>
        <fullName evidence="2">Uncharacterized protein</fullName>
    </submittedName>
</protein>
<organism evidence="2 3">
    <name type="scientific">Tremella mesenterica</name>
    <name type="common">Jelly fungus</name>
    <dbReference type="NCBI Taxonomy" id="5217"/>
    <lineage>
        <taxon>Eukaryota</taxon>
        <taxon>Fungi</taxon>
        <taxon>Dikarya</taxon>
        <taxon>Basidiomycota</taxon>
        <taxon>Agaricomycotina</taxon>
        <taxon>Tremellomycetes</taxon>
        <taxon>Tremellales</taxon>
        <taxon>Tremellaceae</taxon>
        <taxon>Tremella</taxon>
    </lineage>
</organism>
<accession>A0A4V1M444</accession>
<dbReference type="OrthoDB" id="2585966at2759"/>
<dbReference type="AlphaFoldDB" id="A0A4V1M444"/>
<dbReference type="Proteomes" id="UP000289152">
    <property type="component" value="Unassembled WGS sequence"/>
</dbReference>
<keyword evidence="1" id="KW-1133">Transmembrane helix</keyword>
<reference evidence="2 3" key="1">
    <citation type="submission" date="2016-06" db="EMBL/GenBank/DDBJ databases">
        <title>Evolution of pathogenesis and genome organization in the Tremellales.</title>
        <authorList>
            <person name="Cuomo C."/>
            <person name="Litvintseva A."/>
            <person name="Heitman J."/>
            <person name="Chen Y."/>
            <person name="Sun S."/>
            <person name="Springer D."/>
            <person name="Dromer F."/>
            <person name="Young S."/>
            <person name="Zeng Q."/>
            <person name="Chapman S."/>
            <person name="Gujja S."/>
            <person name="Saif S."/>
            <person name="Birren B."/>
        </authorList>
    </citation>
    <scope>NUCLEOTIDE SEQUENCE [LARGE SCALE GENOMIC DNA]</scope>
    <source>
        <strain evidence="2 3">ATCC 28783</strain>
    </source>
</reference>
<dbReference type="EMBL" id="SDIL01000036">
    <property type="protein sequence ID" value="RXK39077.1"/>
    <property type="molecule type" value="Genomic_DNA"/>
</dbReference>
<feature type="transmembrane region" description="Helical" evidence="1">
    <location>
        <begin position="21"/>
        <end position="44"/>
    </location>
</feature>
<keyword evidence="1" id="KW-0812">Transmembrane</keyword>
<dbReference type="VEuPathDB" id="FungiDB:TREMEDRAFT_59483"/>
<feature type="transmembrane region" description="Helical" evidence="1">
    <location>
        <begin position="139"/>
        <end position="157"/>
    </location>
</feature>
<evidence type="ECO:0000313" key="3">
    <source>
        <dbReference type="Proteomes" id="UP000289152"/>
    </source>
</evidence>